<dbReference type="EMBL" id="CP033969">
    <property type="protein sequence ID" value="AZG13753.1"/>
    <property type="molecule type" value="Genomic_DNA"/>
</dbReference>
<dbReference type="AlphaFoldDB" id="A0A3G8GZT9"/>
<dbReference type="InterPro" id="IPR008719">
    <property type="entry name" value="N2O_reductase_NosL"/>
</dbReference>
<dbReference type="PROSITE" id="PS51318">
    <property type="entry name" value="TAT"/>
    <property type="match status" value="1"/>
</dbReference>
<dbReference type="Gene3D" id="3.30.70.2060">
    <property type="match status" value="1"/>
</dbReference>
<organism evidence="2 3">
    <name type="scientific">Cupriavidus pauculus</name>
    <dbReference type="NCBI Taxonomy" id="82633"/>
    <lineage>
        <taxon>Bacteria</taxon>
        <taxon>Pseudomonadati</taxon>
        <taxon>Pseudomonadota</taxon>
        <taxon>Betaproteobacteria</taxon>
        <taxon>Burkholderiales</taxon>
        <taxon>Burkholderiaceae</taxon>
        <taxon>Cupriavidus</taxon>
    </lineage>
</organism>
<accession>A0A3G8GZT9</accession>
<proteinExistence type="predicted"/>
<feature type="chain" id="PRO_5018134350" evidence="1">
    <location>
        <begin position="34"/>
        <end position="178"/>
    </location>
</feature>
<dbReference type="SUPFAM" id="SSF160387">
    <property type="entry name" value="NosL/MerB-like"/>
    <property type="match status" value="1"/>
</dbReference>
<name>A0A3G8GZT9_9BURK</name>
<keyword evidence="1" id="KW-0732">Signal</keyword>
<dbReference type="OrthoDB" id="982633at2"/>
<evidence type="ECO:0000313" key="2">
    <source>
        <dbReference type="EMBL" id="AZG13753.1"/>
    </source>
</evidence>
<gene>
    <name evidence="2" type="ORF">EHF44_09990</name>
</gene>
<dbReference type="RefSeq" id="WP_124683604.1">
    <property type="nucleotide sequence ID" value="NZ_CP033969.1"/>
</dbReference>
<sequence>MTHPHPTRRILLAAISALPLQSLLAACSRPAPAAPTPADFDPATACDLDGMLLADHPGPKAQIYFAGQAAPVWYCDTVELFSTLLRPEQVRPVAAVFTQDMELADWNTPRGHWFDARTGFYVIGSRRHGAMGPTIPGFRNESAAQAFAHQHGGKVLPYAGITADMVDLSGGAGGDGRM</sequence>
<protein>
    <submittedName>
        <fullName evidence="2">Nitrous oxide reductase accessory protein NosL</fullName>
    </submittedName>
</protein>
<dbReference type="Proteomes" id="UP000270411">
    <property type="component" value="Chromosome 1"/>
</dbReference>
<dbReference type="PANTHER" id="PTHR41247">
    <property type="entry name" value="HTH-TYPE TRANSCRIPTIONAL REPRESSOR YCNK"/>
    <property type="match status" value="1"/>
</dbReference>
<dbReference type="KEGG" id="cpau:EHF44_09990"/>
<evidence type="ECO:0000256" key="1">
    <source>
        <dbReference type="SAM" id="SignalP"/>
    </source>
</evidence>
<evidence type="ECO:0000313" key="3">
    <source>
        <dbReference type="Proteomes" id="UP000270411"/>
    </source>
</evidence>
<feature type="signal peptide" evidence="1">
    <location>
        <begin position="1"/>
        <end position="33"/>
    </location>
</feature>
<dbReference type="PANTHER" id="PTHR41247:SF1">
    <property type="entry name" value="HTH-TYPE TRANSCRIPTIONAL REPRESSOR YCNK"/>
    <property type="match status" value="1"/>
</dbReference>
<dbReference type="Pfam" id="PF05573">
    <property type="entry name" value="NosL"/>
    <property type="match status" value="1"/>
</dbReference>
<reference evidence="3" key="1">
    <citation type="submission" date="2018-11" db="EMBL/GenBank/DDBJ databases">
        <title>FDA dAtabase for Regulatory Grade micrObial Sequences (FDA-ARGOS): Supporting development and validation of Infectious Disease Dx tests.</title>
        <authorList>
            <person name="Goldberg B."/>
            <person name="Campos J."/>
            <person name="Tallon L."/>
            <person name="Sadzewicz L."/>
            <person name="Zhao X."/>
            <person name="Vavikolanu K."/>
            <person name="Mehta A."/>
            <person name="Aluvathingal J."/>
            <person name="Nadendla S."/>
            <person name="Geyer C."/>
            <person name="Nandy P."/>
            <person name="Yan Y."/>
            <person name="Sichtig H."/>
        </authorList>
    </citation>
    <scope>NUCLEOTIDE SEQUENCE [LARGE SCALE GENOMIC DNA]</scope>
    <source>
        <strain evidence="3">FDAARGOS_614</strain>
    </source>
</reference>
<dbReference type="InterPro" id="IPR006311">
    <property type="entry name" value="TAT_signal"/>
</dbReference>
<dbReference type="Gene3D" id="3.30.70.2050">
    <property type="match status" value="1"/>
</dbReference>